<evidence type="ECO:0000313" key="3">
    <source>
        <dbReference type="Proteomes" id="UP001649381"/>
    </source>
</evidence>
<evidence type="ECO:0000259" key="1">
    <source>
        <dbReference type="Pfam" id="PF13614"/>
    </source>
</evidence>
<keyword evidence="3" id="KW-1185">Reference proteome</keyword>
<dbReference type="PANTHER" id="PTHR43384:SF13">
    <property type="entry name" value="SLR0110 PROTEIN"/>
    <property type="match status" value="1"/>
</dbReference>
<dbReference type="SUPFAM" id="SSF52540">
    <property type="entry name" value="P-loop containing nucleoside triphosphate hydrolases"/>
    <property type="match status" value="1"/>
</dbReference>
<protein>
    <submittedName>
        <fullName evidence="2">AAA family ATPase</fullName>
    </submittedName>
</protein>
<dbReference type="EMBL" id="JAKIJS010000001">
    <property type="protein sequence ID" value="MCF6137284.1"/>
    <property type="molecule type" value="Genomic_DNA"/>
</dbReference>
<reference evidence="2 3" key="1">
    <citation type="submission" date="2022-01" db="EMBL/GenBank/DDBJ databases">
        <title>Alkalihalobacillus sp. EGI L200015, a novel bacterium isolated from a salt lake sediment.</title>
        <authorList>
            <person name="Gao L."/>
            <person name="Fang B.-Z."/>
            <person name="Li W.-J."/>
        </authorList>
    </citation>
    <scope>NUCLEOTIDE SEQUENCE [LARGE SCALE GENOMIC DNA]</scope>
    <source>
        <strain evidence="2 3">KCTC 12718</strain>
    </source>
</reference>
<dbReference type="InterPro" id="IPR050625">
    <property type="entry name" value="ParA/MinD_ATPase"/>
</dbReference>
<sequence length="400" mass="45100">MDYKFLGLVNDLELVKKIDDQMQSEQIRTNWYTSIGEFWQSVERESQAILIITETSFYNVYDFCKELSLSFPKHQIILLVEESEYDVKRALKSGANDILLFNKAESEIVRTIHEIKRDQSLKEKKGTDTVDSDVPNKHARYISVSSTKGGIGKSTLSVNLASEYAKNGSRVALIDLDLQFGDVALILDVKPKRTIYDWVKEGYGRSIGVERFMLEHSSGVKVLPSPVRPEFAEVINEEHIKEVLDELKTSFDIVIIDTPPGLPETTLTALEASDQVVVLTYMDLPTLKNTKLFLETLESLELKERIKIVLNKVSKVKGIKPDSVEKILGMSVNARLPEQNKVVLPSLNMGIPYVVSHPKSMVSKSVKKLADLLIPRGIVRNKSPKSFLVNIVPKGRRRVS</sequence>
<dbReference type="InterPro" id="IPR025669">
    <property type="entry name" value="AAA_dom"/>
</dbReference>
<dbReference type="InterPro" id="IPR027417">
    <property type="entry name" value="P-loop_NTPase"/>
</dbReference>
<name>A0ABS9GWX9_9BACL</name>
<evidence type="ECO:0000313" key="2">
    <source>
        <dbReference type="EMBL" id="MCF6137284.1"/>
    </source>
</evidence>
<comment type="caution">
    <text evidence="2">The sequence shown here is derived from an EMBL/GenBank/DDBJ whole genome shotgun (WGS) entry which is preliminary data.</text>
</comment>
<accession>A0ABS9GWX9</accession>
<dbReference type="Gene3D" id="3.40.50.300">
    <property type="entry name" value="P-loop containing nucleotide triphosphate hydrolases"/>
    <property type="match status" value="1"/>
</dbReference>
<proteinExistence type="predicted"/>
<feature type="domain" description="AAA" evidence="1">
    <location>
        <begin position="140"/>
        <end position="305"/>
    </location>
</feature>
<dbReference type="PANTHER" id="PTHR43384">
    <property type="entry name" value="SEPTUM SITE-DETERMINING PROTEIN MIND HOMOLOG, CHLOROPLASTIC-RELATED"/>
    <property type="match status" value="1"/>
</dbReference>
<dbReference type="Pfam" id="PF13614">
    <property type="entry name" value="AAA_31"/>
    <property type="match status" value="1"/>
</dbReference>
<dbReference type="Proteomes" id="UP001649381">
    <property type="component" value="Unassembled WGS sequence"/>
</dbReference>
<dbReference type="RefSeq" id="WP_236332749.1">
    <property type="nucleotide sequence ID" value="NZ_JAKIJS010000001.1"/>
</dbReference>
<organism evidence="2 3">
    <name type="scientific">Pseudalkalibacillus berkeleyi</name>
    <dbReference type="NCBI Taxonomy" id="1069813"/>
    <lineage>
        <taxon>Bacteria</taxon>
        <taxon>Bacillati</taxon>
        <taxon>Bacillota</taxon>
        <taxon>Bacilli</taxon>
        <taxon>Bacillales</taxon>
        <taxon>Fictibacillaceae</taxon>
        <taxon>Pseudalkalibacillus</taxon>
    </lineage>
</organism>
<gene>
    <name evidence="2" type="ORF">L2716_06025</name>
</gene>